<dbReference type="KEGG" id="gtr:GLOTRDRAFT_134973"/>
<dbReference type="SUPFAM" id="SSF53448">
    <property type="entry name" value="Nucleotide-diphospho-sugar transferases"/>
    <property type="match status" value="1"/>
</dbReference>
<protein>
    <submittedName>
        <fullName evidence="2">Uncharacterized protein</fullName>
    </submittedName>
</protein>
<name>S7QLJ9_GLOTA</name>
<dbReference type="EMBL" id="KB469296">
    <property type="protein sequence ID" value="EPQ60257.1"/>
    <property type="molecule type" value="Genomic_DNA"/>
</dbReference>
<keyword evidence="3" id="KW-1185">Reference proteome</keyword>
<dbReference type="OMA" id="DPFQHRI"/>
<dbReference type="HOGENOM" id="CLU_041578_0_0_1"/>
<organism evidence="2 3">
    <name type="scientific">Gloeophyllum trabeum (strain ATCC 11539 / FP-39264 / Madison 617)</name>
    <name type="common">Brown rot fungus</name>
    <dbReference type="NCBI Taxonomy" id="670483"/>
    <lineage>
        <taxon>Eukaryota</taxon>
        <taxon>Fungi</taxon>
        <taxon>Dikarya</taxon>
        <taxon>Basidiomycota</taxon>
        <taxon>Agaricomycotina</taxon>
        <taxon>Agaricomycetes</taxon>
        <taxon>Gloeophyllales</taxon>
        <taxon>Gloeophyllaceae</taxon>
        <taxon>Gloeophyllum</taxon>
    </lineage>
</organism>
<dbReference type="Gene3D" id="2.60.120.260">
    <property type="entry name" value="Galactose-binding domain-like"/>
    <property type="match status" value="1"/>
</dbReference>
<proteinExistence type="predicted"/>
<gene>
    <name evidence="2" type="ORF">GLOTRDRAFT_134973</name>
</gene>
<dbReference type="RefSeq" id="XP_007860711.1">
    <property type="nucleotide sequence ID" value="XM_007862520.1"/>
</dbReference>
<feature type="signal peptide" evidence="1">
    <location>
        <begin position="1"/>
        <end position="28"/>
    </location>
</feature>
<dbReference type="AlphaFoldDB" id="S7QLJ9"/>
<dbReference type="eggNOG" id="ENOG502RXJV">
    <property type="taxonomic scope" value="Eukaryota"/>
</dbReference>
<dbReference type="InterPro" id="IPR029044">
    <property type="entry name" value="Nucleotide-diphossugar_trans"/>
</dbReference>
<evidence type="ECO:0000313" key="3">
    <source>
        <dbReference type="Proteomes" id="UP000030669"/>
    </source>
</evidence>
<dbReference type="OrthoDB" id="1684102at2759"/>
<dbReference type="GeneID" id="19303223"/>
<sequence length="542" mass="60096">MVAPDKSARRSSLGPCLLLCALFCATLAVLTSLSRRGHPPGSTSLNYTVGLREWGIPSVPPITYVGDVSGFKAYSRLVTPAPDATLQPDTTAIVLNWSRFRNVVLIAALLCDPTLDSVISQVFIWNNNPKSIALNDFAGSGCSPEKLRIHNSPSNLLFKARFMACAQSSTPYCFTQDDDYLLRPEIITALQERMTKSRRPSALHLLPPHEHLSSQLRELHSVDGRLHTSFAWLGHGTIFPRADAEEFLELLHRLNFTFEEMGMADNYFSILKNEIPEIWFDQGIELGGGQPFTAGVEGDLRNRRHIGKAGKYLDALLSWDNPPCLPSVPGKKESPYVNYDAMDSSRTGISRSALLGIPGMLETNIRLLPDAREYTADSAQAMLDQEARNAALLGDQGKEHYLRHAPSQAVDGLPDTSFISPGNARANDFIAIDLLNPIKSDIQTLQIVFLVDAETERILKTCKFESSVDGLHWAQADDVYCFDSSVEIDDPTYSSGDRTLRECYAQLPLSSTDAGPRRFRALLRESVDTKWQIHEMWIRGAS</sequence>
<keyword evidence="1" id="KW-0732">Signal</keyword>
<evidence type="ECO:0000313" key="2">
    <source>
        <dbReference type="EMBL" id="EPQ60257.1"/>
    </source>
</evidence>
<dbReference type="Proteomes" id="UP000030669">
    <property type="component" value="Unassembled WGS sequence"/>
</dbReference>
<feature type="chain" id="PRO_5004556222" evidence="1">
    <location>
        <begin position="29"/>
        <end position="542"/>
    </location>
</feature>
<reference evidence="2 3" key="1">
    <citation type="journal article" date="2012" name="Science">
        <title>The Paleozoic origin of enzymatic lignin decomposition reconstructed from 31 fungal genomes.</title>
        <authorList>
            <person name="Floudas D."/>
            <person name="Binder M."/>
            <person name="Riley R."/>
            <person name="Barry K."/>
            <person name="Blanchette R.A."/>
            <person name="Henrissat B."/>
            <person name="Martinez A.T."/>
            <person name="Otillar R."/>
            <person name="Spatafora J.W."/>
            <person name="Yadav J.S."/>
            <person name="Aerts A."/>
            <person name="Benoit I."/>
            <person name="Boyd A."/>
            <person name="Carlson A."/>
            <person name="Copeland A."/>
            <person name="Coutinho P.M."/>
            <person name="de Vries R.P."/>
            <person name="Ferreira P."/>
            <person name="Findley K."/>
            <person name="Foster B."/>
            <person name="Gaskell J."/>
            <person name="Glotzer D."/>
            <person name="Gorecki P."/>
            <person name="Heitman J."/>
            <person name="Hesse C."/>
            <person name="Hori C."/>
            <person name="Igarashi K."/>
            <person name="Jurgens J.A."/>
            <person name="Kallen N."/>
            <person name="Kersten P."/>
            <person name="Kohler A."/>
            <person name="Kuees U."/>
            <person name="Kumar T.K.A."/>
            <person name="Kuo A."/>
            <person name="LaButti K."/>
            <person name="Larrondo L.F."/>
            <person name="Lindquist E."/>
            <person name="Ling A."/>
            <person name="Lombard V."/>
            <person name="Lucas S."/>
            <person name="Lundell T."/>
            <person name="Martin R."/>
            <person name="McLaughlin D.J."/>
            <person name="Morgenstern I."/>
            <person name="Morin E."/>
            <person name="Murat C."/>
            <person name="Nagy L.G."/>
            <person name="Nolan M."/>
            <person name="Ohm R.A."/>
            <person name="Patyshakuliyeva A."/>
            <person name="Rokas A."/>
            <person name="Ruiz-Duenas F.J."/>
            <person name="Sabat G."/>
            <person name="Salamov A."/>
            <person name="Samejima M."/>
            <person name="Schmutz J."/>
            <person name="Slot J.C."/>
            <person name="St John F."/>
            <person name="Stenlid J."/>
            <person name="Sun H."/>
            <person name="Sun S."/>
            <person name="Syed K."/>
            <person name="Tsang A."/>
            <person name="Wiebenga A."/>
            <person name="Young D."/>
            <person name="Pisabarro A."/>
            <person name="Eastwood D.C."/>
            <person name="Martin F."/>
            <person name="Cullen D."/>
            <person name="Grigoriev I.V."/>
            <person name="Hibbett D.S."/>
        </authorList>
    </citation>
    <scope>NUCLEOTIDE SEQUENCE [LARGE SCALE GENOMIC DNA]</scope>
    <source>
        <strain evidence="2 3">ATCC 11539</strain>
    </source>
</reference>
<accession>S7QLJ9</accession>
<evidence type="ECO:0000256" key="1">
    <source>
        <dbReference type="SAM" id="SignalP"/>
    </source>
</evidence>